<evidence type="ECO:0000313" key="2">
    <source>
        <dbReference type="Proteomes" id="UP000824533"/>
    </source>
</evidence>
<sequence length="466" mass="54427">MKTLSRCLFVSLWLFISLIEAAKILVVVPTPAISHQAVYRLYTQELVKRGHEVTVVTTDPLFQKGKTPKNLTEIDVHDVSYEMMRMFYVATAGQNEDVFSQIDMFWTCFAYLFHEQLKVDEFRKLIEDKDQKFDLLVVEPVVRSSISLKHIYKVPVIQFSSFGATRELWNIVGAVTHPLLYPTYFQNALYNLTVFEKMKQVYKHYRHHHLIRSKEVIENSLMKEYFGPEISTMTELQNDVDLLFLNIHHIWDDNRPVPPNVIYLGSMQVRDQKELPKDLKNFLDSSKHGVIYISFGSIAKPSLLPPEKIQTINKVFSRLPYDILWKYDLDELPGKSKNVKLVKWVPQSDMLKHPKLKLFITQGGLQSTDEAIHAGVPLIGMPIIVDQWYNTEKYVKHGIGMQIELETFTEKQLFDGINEIINNDRYPRNVLKLRDIYNDHPQTSLERAIWWTEGFRDSIEEVESCE</sequence>
<keyword evidence="2" id="KW-1185">Reference proteome</keyword>
<dbReference type="EMBL" id="CM034409">
    <property type="protein sequence ID" value="KAJ0171760.1"/>
    <property type="molecule type" value="Genomic_DNA"/>
</dbReference>
<reference evidence="1 2" key="1">
    <citation type="journal article" date="2021" name="Front. Genet.">
        <title>Chromosome-Level Genome Assembly Reveals Significant Gene Expansion in the Toll and IMD Signaling Pathways of Dendrolimus kikuchii.</title>
        <authorList>
            <person name="Zhou J."/>
            <person name="Wu P."/>
            <person name="Xiong Z."/>
            <person name="Liu N."/>
            <person name="Zhao N."/>
            <person name="Ji M."/>
            <person name="Qiu Y."/>
            <person name="Yang B."/>
        </authorList>
    </citation>
    <scope>NUCLEOTIDE SEQUENCE [LARGE SCALE GENOMIC DNA]</scope>
    <source>
        <strain evidence="1">Ann1</strain>
    </source>
</reference>
<accession>A0ACC1CJS9</accession>
<organism evidence="1 2">
    <name type="scientific">Dendrolimus kikuchii</name>
    <dbReference type="NCBI Taxonomy" id="765133"/>
    <lineage>
        <taxon>Eukaryota</taxon>
        <taxon>Metazoa</taxon>
        <taxon>Ecdysozoa</taxon>
        <taxon>Arthropoda</taxon>
        <taxon>Hexapoda</taxon>
        <taxon>Insecta</taxon>
        <taxon>Pterygota</taxon>
        <taxon>Neoptera</taxon>
        <taxon>Endopterygota</taxon>
        <taxon>Lepidoptera</taxon>
        <taxon>Glossata</taxon>
        <taxon>Ditrysia</taxon>
        <taxon>Bombycoidea</taxon>
        <taxon>Lasiocampidae</taxon>
        <taxon>Dendrolimus</taxon>
    </lineage>
</organism>
<protein>
    <submittedName>
        <fullName evidence="1">Uncharacterized protein</fullName>
    </submittedName>
</protein>
<comment type="caution">
    <text evidence="1">The sequence shown here is derived from an EMBL/GenBank/DDBJ whole genome shotgun (WGS) entry which is preliminary data.</text>
</comment>
<dbReference type="Proteomes" id="UP000824533">
    <property type="component" value="Linkage Group LG23"/>
</dbReference>
<proteinExistence type="predicted"/>
<gene>
    <name evidence="1" type="ORF">K1T71_012523</name>
</gene>
<name>A0ACC1CJS9_9NEOP</name>
<evidence type="ECO:0000313" key="1">
    <source>
        <dbReference type="EMBL" id="KAJ0171760.1"/>
    </source>
</evidence>